<reference evidence="2 3" key="1">
    <citation type="submission" date="2013-11" db="EMBL/GenBank/DDBJ databases">
        <title>Single cell genomics of uncultured Tannerella BU063 (oral taxon 286).</title>
        <authorList>
            <person name="Beall C.J."/>
            <person name="Campbell A.G."/>
            <person name="Griffen A.L."/>
            <person name="Podar M."/>
            <person name="Leys E.J."/>
        </authorList>
    </citation>
    <scope>NUCLEOTIDE SEQUENCE [LARGE SCALE GENOMIC DNA]</scope>
    <source>
        <strain evidence="2">Cell 1/3</strain>
    </source>
</reference>
<keyword evidence="1" id="KW-0732">Signal</keyword>
<evidence type="ECO:0000256" key="1">
    <source>
        <dbReference type="SAM" id="SignalP"/>
    </source>
</evidence>
<dbReference type="AlphaFoldDB" id="W2CIM5"/>
<evidence type="ECO:0008006" key="4">
    <source>
        <dbReference type="Google" id="ProtNLM"/>
    </source>
</evidence>
<dbReference type="PATRIC" id="fig|1411022.3.peg.1136"/>
<gene>
    <name evidence="2" type="ORF">T230_10105</name>
</gene>
<dbReference type="EMBL" id="AYYE01001123">
    <property type="protein sequence ID" value="ETK06883.1"/>
    <property type="molecule type" value="Genomic_DNA"/>
</dbReference>
<dbReference type="PROSITE" id="PS51257">
    <property type="entry name" value="PROKAR_LIPOPROTEIN"/>
    <property type="match status" value="1"/>
</dbReference>
<evidence type="ECO:0000313" key="2">
    <source>
        <dbReference type="EMBL" id="ETK06883.1"/>
    </source>
</evidence>
<accession>W2CIM5</accession>
<evidence type="ECO:0000313" key="3">
    <source>
        <dbReference type="Proteomes" id="UP000034982"/>
    </source>
</evidence>
<name>W2CIM5_9BACT</name>
<feature type="signal peptide" evidence="1">
    <location>
        <begin position="1"/>
        <end position="20"/>
    </location>
</feature>
<protein>
    <recommendedName>
        <fullName evidence="4">Collagen-like protein</fullName>
    </recommendedName>
</protein>
<comment type="caution">
    <text evidence="2">The sequence shown here is derived from an EMBL/GenBank/DDBJ whole genome shotgun (WGS) entry which is preliminary data.</text>
</comment>
<organism evidence="2 3">
    <name type="scientific">Tannerella sp. oral taxon BU063 isolate Cell 1/3</name>
    <dbReference type="NCBI Taxonomy" id="1411022"/>
    <lineage>
        <taxon>Bacteria</taxon>
        <taxon>Pseudomonadati</taxon>
        <taxon>Bacteroidota</taxon>
        <taxon>Bacteroidia</taxon>
        <taxon>Bacteroidales</taxon>
        <taxon>Tannerellaceae</taxon>
        <taxon>Tannerella</taxon>
    </lineage>
</organism>
<proteinExistence type="predicted"/>
<dbReference type="Gene3D" id="1.20.5.320">
    <property type="entry name" value="6-Phosphogluconate Dehydrogenase, domain 3"/>
    <property type="match status" value="1"/>
</dbReference>
<dbReference type="Proteomes" id="UP000034982">
    <property type="component" value="Unassembled WGS sequence"/>
</dbReference>
<feature type="chain" id="PRO_5004812811" description="Collagen-like protein" evidence="1">
    <location>
        <begin position="21"/>
        <end position="165"/>
    </location>
</feature>
<sequence>MKKYLILLAAALIMALTACEGPMGPPGPVGPQGPPGNGSSGEGVNWKIEEYEVLEKDWELVGGKDALGSHYMCHFRNVNWLTNTVFSKGKLVGYRILTLDNGSKVYTPLPYIIPRGQKEGSNDKLWSEYYTFDYQPGSIAFYAHYTDFYTGNRPPKCYFRIVATW</sequence>